<feature type="region of interest" description="Disordered" evidence="6">
    <location>
        <begin position="529"/>
        <end position="584"/>
    </location>
</feature>
<name>A0A8H7T7D2_9HELO</name>
<sequence length="623" mass="70145">MSKLAAKGFRWSLLLFVRRIETPKLQPQDSESPATAGEYFGSPARQQDPTQHVVDERVQDDRAWISRTESQFPSVSERWSISDSLQPSNLLSKEAQSGHFSLQNVLSIPNLLTTDSTPSYRNEKAPPKESLDTDDPIFCNLLSYPIALGLFDNFMRCLNPYISQFDPNLHTFTYIQQKSSFLLSAILSASSKAFHPPLHAQLQAHTEKLLGKAFIKGEKSVEIVQGILVLTYWKEPEEARTWLLVGYAIRMCIEMGWHRMPDLCGAGGNVSELDVREHRNIQRTWLVLFVYDRSLSSQMGKPWMIEQSDMVQDSDRWHLNEFAVPGVDLLLVAFVRLRIMSSEMLELVFLGRPGSSQNRPETLLKLLNSEISRWETKWYSLFDQDDVSPCQHFLVRFYGLHVRLLLNSCSLQDLPNQCKEGISPSKQALWLCFTSAVGMLELISQEFGPLKLLYFAQDSVHVMTAYAATFLIKLLLSVPGFLRADLEVLAINSIREASETFKDQCAAQKTGCAMQARFLAKVVDNYQAMKTPPTTHHNTQPAQSLDTGSSSSSSYLTRRTSGSNGPEAMDMENGGRGEEGQIGGHSEVVGNYAFSDNEMWEKMFAEAGFRLNDGVFMPEVMGS</sequence>
<keyword evidence="2" id="KW-0805">Transcription regulation</keyword>
<evidence type="ECO:0000256" key="5">
    <source>
        <dbReference type="ARBA" id="ARBA00023242"/>
    </source>
</evidence>
<accession>A0A8H7T7D2</accession>
<dbReference type="GO" id="GO:0000981">
    <property type="term" value="F:DNA-binding transcription factor activity, RNA polymerase II-specific"/>
    <property type="evidence" value="ECO:0007669"/>
    <property type="project" value="TreeGrafter"/>
</dbReference>
<evidence type="ECO:0000313" key="8">
    <source>
        <dbReference type="EMBL" id="KAG4413825.1"/>
    </source>
</evidence>
<evidence type="ECO:0000256" key="4">
    <source>
        <dbReference type="ARBA" id="ARBA00023163"/>
    </source>
</evidence>
<dbReference type="GO" id="GO:0000976">
    <property type="term" value="F:transcription cis-regulatory region binding"/>
    <property type="evidence" value="ECO:0007669"/>
    <property type="project" value="TreeGrafter"/>
</dbReference>
<evidence type="ECO:0000259" key="7">
    <source>
        <dbReference type="SMART" id="SM00906"/>
    </source>
</evidence>
<dbReference type="Pfam" id="PF04082">
    <property type="entry name" value="Fungal_trans"/>
    <property type="match status" value="1"/>
</dbReference>
<dbReference type="InterPro" id="IPR051089">
    <property type="entry name" value="prtT"/>
</dbReference>
<organism evidence="8 9">
    <name type="scientific">Cadophora malorum</name>
    <dbReference type="NCBI Taxonomy" id="108018"/>
    <lineage>
        <taxon>Eukaryota</taxon>
        <taxon>Fungi</taxon>
        <taxon>Dikarya</taxon>
        <taxon>Ascomycota</taxon>
        <taxon>Pezizomycotina</taxon>
        <taxon>Leotiomycetes</taxon>
        <taxon>Helotiales</taxon>
        <taxon>Ploettnerulaceae</taxon>
        <taxon>Cadophora</taxon>
    </lineage>
</organism>
<keyword evidence="3" id="KW-0238">DNA-binding</keyword>
<dbReference type="EMBL" id="JAFJYH010000294">
    <property type="protein sequence ID" value="KAG4413825.1"/>
    <property type="molecule type" value="Genomic_DNA"/>
</dbReference>
<feature type="domain" description="Xylanolytic transcriptional activator regulatory" evidence="7">
    <location>
        <begin position="241"/>
        <end position="322"/>
    </location>
</feature>
<dbReference type="GO" id="GO:0005634">
    <property type="term" value="C:nucleus"/>
    <property type="evidence" value="ECO:0007669"/>
    <property type="project" value="UniProtKB-SubCell"/>
</dbReference>
<dbReference type="CDD" id="cd12148">
    <property type="entry name" value="fungal_TF_MHR"/>
    <property type="match status" value="1"/>
</dbReference>
<dbReference type="PANTHER" id="PTHR31845:SF17">
    <property type="entry name" value="ZN(II)2CYS6 TRANSCRIPTION FACTOR (EUROFUNG)"/>
    <property type="match status" value="1"/>
</dbReference>
<comment type="caution">
    <text evidence="8">The sequence shown here is derived from an EMBL/GenBank/DDBJ whole genome shotgun (WGS) entry which is preliminary data.</text>
</comment>
<evidence type="ECO:0000313" key="9">
    <source>
        <dbReference type="Proteomes" id="UP000664132"/>
    </source>
</evidence>
<dbReference type="AlphaFoldDB" id="A0A8H7T7D2"/>
<dbReference type="Proteomes" id="UP000664132">
    <property type="component" value="Unassembled WGS sequence"/>
</dbReference>
<comment type="subcellular location">
    <subcellularLocation>
        <location evidence="1">Nucleus</location>
    </subcellularLocation>
</comment>
<keyword evidence="5" id="KW-0539">Nucleus</keyword>
<keyword evidence="4" id="KW-0804">Transcription</keyword>
<gene>
    <name evidence="8" type="ORF">IFR04_013050</name>
</gene>
<evidence type="ECO:0000256" key="2">
    <source>
        <dbReference type="ARBA" id="ARBA00023015"/>
    </source>
</evidence>
<evidence type="ECO:0000256" key="1">
    <source>
        <dbReference type="ARBA" id="ARBA00004123"/>
    </source>
</evidence>
<reference evidence="8" key="1">
    <citation type="submission" date="2021-02" db="EMBL/GenBank/DDBJ databases">
        <title>Genome sequence Cadophora malorum strain M34.</title>
        <authorList>
            <person name="Stefanovic E."/>
            <person name="Vu D."/>
            <person name="Scully C."/>
            <person name="Dijksterhuis J."/>
            <person name="Roader J."/>
            <person name="Houbraken J."/>
        </authorList>
    </citation>
    <scope>NUCLEOTIDE SEQUENCE</scope>
    <source>
        <strain evidence="8">M34</strain>
    </source>
</reference>
<dbReference type="GO" id="GO:0008270">
    <property type="term" value="F:zinc ion binding"/>
    <property type="evidence" value="ECO:0007669"/>
    <property type="project" value="InterPro"/>
</dbReference>
<proteinExistence type="predicted"/>
<dbReference type="InterPro" id="IPR007219">
    <property type="entry name" value="XnlR_reg_dom"/>
</dbReference>
<dbReference type="OrthoDB" id="3163292at2759"/>
<feature type="compositionally biased region" description="Low complexity" evidence="6">
    <location>
        <begin position="544"/>
        <end position="563"/>
    </location>
</feature>
<keyword evidence="9" id="KW-1185">Reference proteome</keyword>
<evidence type="ECO:0000256" key="3">
    <source>
        <dbReference type="ARBA" id="ARBA00023125"/>
    </source>
</evidence>
<dbReference type="SMART" id="SM00906">
    <property type="entry name" value="Fungal_trans"/>
    <property type="match status" value="1"/>
</dbReference>
<evidence type="ECO:0000256" key="6">
    <source>
        <dbReference type="SAM" id="MobiDB-lite"/>
    </source>
</evidence>
<feature type="compositionally biased region" description="Polar residues" evidence="6">
    <location>
        <begin position="532"/>
        <end position="543"/>
    </location>
</feature>
<dbReference type="GO" id="GO:0006351">
    <property type="term" value="P:DNA-templated transcription"/>
    <property type="evidence" value="ECO:0007669"/>
    <property type="project" value="InterPro"/>
</dbReference>
<feature type="region of interest" description="Disordered" evidence="6">
    <location>
        <begin position="25"/>
        <end position="51"/>
    </location>
</feature>
<dbReference type="PANTHER" id="PTHR31845">
    <property type="entry name" value="FINGER DOMAIN PROTEIN, PUTATIVE-RELATED"/>
    <property type="match status" value="1"/>
</dbReference>
<protein>
    <recommendedName>
        <fullName evidence="7">Xylanolytic transcriptional activator regulatory domain-containing protein</fullName>
    </recommendedName>
</protein>